<proteinExistence type="predicted"/>
<evidence type="ECO:0000313" key="2">
    <source>
        <dbReference type="EMBL" id="KEH17648.1"/>
    </source>
</evidence>
<reference evidence="2 4" key="2">
    <citation type="journal article" date="2014" name="BMC Genomics">
        <title>An improved genome release (version Mt4.0) for the model legume Medicago truncatula.</title>
        <authorList>
            <person name="Tang H."/>
            <person name="Krishnakumar V."/>
            <person name="Bidwell S."/>
            <person name="Rosen B."/>
            <person name="Chan A."/>
            <person name="Zhou S."/>
            <person name="Gentzbittel L."/>
            <person name="Childs K.L."/>
            <person name="Yandell M."/>
            <person name="Gundlach H."/>
            <person name="Mayer K.F."/>
            <person name="Schwartz D.C."/>
            <person name="Town C.D."/>
        </authorList>
    </citation>
    <scope>GENOME REANNOTATION</scope>
    <source>
        <strain evidence="2">A17</strain>
        <strain evidence="3 4">cv. Jemalong A17</strain>
    </source>
</reference>
<sequence length="121" mass="13707">MSGAEPESSTSTAIPYDYGSNKKYDYGKVPKFNGDPEEFSWWKTNFYKYGIGDLVVDEEGAAIDRRKHTPAQKKFYKKHHTIRGALVKATPKAEYMKMSDKSTAKSMFISLCANYEGSKKV</sequence>
<protein>
    <submittedName>
        <fullName evidence="2 3">Uncharacterized protein</fullName>
    </submittedName>
</protein>
<accession>A0A072TLA5</accession>
<feature type="region of interest" description="Disordered" evidence="1">
    <location>
        <begin position="1"/>
        <end position="20"/>
    </location>
</feature>
<evidence type="ECO:0000313" key="4">
    <source>
        <dbReference type="Proteomes" id="UP000002051"/>
    </source>
</evidence>
<evidence type="ECO:0000313" key="3">
    <source>
        <dbReference type="EnsemblPlants" id="KEH17648"/>
    </source>
</evidence>
<dbReference type="HOGENOM" id="CLU_1998409_0_0_1"/>
<dbReference type="eggNOG" id="KOG0017">
    <property type="taxonomic scope" value="Eukaryota"/>
</dbReference>
<organism evidence="2 4">
    <name type="scientific">Medicago truncatula</name>
    <name type="common">Barrel medic</name>
    <name type="synonym">Medicago tribuloides</name>
    <dbReference type="NCBI Taxonomy" id="3880"/>
    <lineage>
        <taxon>Eukaryota</taxon>
        <taxon>Viridiplantae</taxon>
        <taxon>Streptophyta</taxon>
        <taxon>Embryophyta</taxon>
        <taxon>Tracheophyta</taxon>
        <taxon>Spermatophyta</taxon>
        <taxon>Magnoliopsida</taxon>
        <taxon>eudicotyledons</taxon>
        <taxon>Gunneridae</taxon>
        <taxon>Pentapetalae</taxon>
        <taxon>rosids</taxon>
        <taxon>fabids</taxon>
        <taxon>Fabales</taxon>
        <taxon>Fabaceae</taxon>
        <taxon>Papilionoideae</taxon>
        <taxon>50 kb inversion clade</taxon>
        <taxon>NPAAA clade</taxon>
        <taxon>Hologalegina</taxon>
        <taxon>IRL clade</taxon>
        <taxon>Trifolieae</taxon>
        <taxon>Medicago</taxon>
    </lineage>
</organism>
<reference evidence="3" key="3">
    <citation type="submission" date="2015-06" db="UniProtKB">
        <authorList>
            <consortium name="EnsemblPlants"/>
        </authorList>
    </citation>
    <scope>IDENTIFICATION</scope>
    <source>
        <strain evidence="3">cv. Jemalong A17</strain>
    </source>
</reference>
<dbReference type="EnsemblPlants" id="KEH17648">
    <property type="protein sequence ID" value="KEH17648"/>
    <property type="gene ID" value="MTR_0003s0160"/>
</dbReference>
<dbReference type="Proteomes" id="UP000002051">
    <property type="component" value="Unassembled WGS sequence"/>
</dbReference>
<dbReference type="EMBL" id="KL402728">
    <property type="protein sequence ID" value="KEH17648.1"/>
    <property type="molecule type" value="Genomic_DNA"/>
</dbReference>
<gene>
    <name evidence="2" type="ORF">MTR_0003s0160</name>
</gene>
<dbReference type="AlphaFoldDB" id="A0A072TLA5"/>
<evidence type="ECO:0000256" key="1">
    <source>
        <dbReference type="SAM" id="MobiDB-lite"/>
    </source>
</evidence>
<name>A0A072TLA5_MEDTR</name>
<dbReference type="PaxDb" id="3880-AES69774"/>
<keyword evidence="4" id="KW-1185">Reference proteome</keyword>
<reference evidence="2 4" key="1">
    <citation type="journal article" date="2011" name="Nature">
        <title>The Medicago genome provides insight into the evolution of rhizobial symbioses.</title>
        <authorList>
            <person name="Young N.D."/>
            <person name="Debelle F."/>
            <person name="Oldroyd G.E."/>
            <person name="Geurts R."/>
            <person name="Cannon S.B."/>
            <person name="Udvardi M.K."/>
            <person name="Benedito V.A."/>
            <person name="Mayer K.F."/>
            <person name="Gouzy J."/>
            <person name="Schoof H."/>
            <person name="Van de Peer Y."/>
            <person name="Proost S."/>
            <person name="Cook D.R."/>
            <person name="Meyers B.C."/>
            <person name="Spannagl M."/>
            <person name="Cheung F."/>
            <person name="De Mita S."/>
            <person name="Krishnakumar V."/>
            <person name="Gundlach H."/>
            <person name="Zhou S."/>
            <person name="Mudge J."/>
            <person name="Bharti A.K."/>
            <person name="Murray J.D."/>
            <person name="Naoumkina M.A."/>
            <person name="Rosen B."/>
            <person name="Silverstein K.A."/>
            <person name="Tang H."/>
            <person name="Rombauts S."/>
            <person name="Zhao P.X."/>
            <person name="Zhou P."/>
            <person name="Barbe V."/>
            <person name="Bardou P."/>
            <person name="Bechner M."/>
            <person name="Bellec A."/>
            <person name="Berger A."/>
            <person name="Berges H."/>
            <person name="Bidwell S."/>
            <person name="Bisseling T."/>
            <person name="Choisne N."/>
            <person name="Couloux A."/>
            <person name="Denny R."/>
            <person name="Deshpande S."/>
            <person name="Dai X."/>
            <person name="Doyle J.J."/>
            <person name="Dudez A.M."/>
            <person name="Farmer A.D."/>
            <person name="Fouteau S."/>
            <person name="Franken C."/>
            <person name="Gibelin C."/>
            <person name="Gish J."/>
            <person name="Goldstein S."/>
            <person name="Gonzalez A.J."/>
            <person name="Green P.J."/>
            <person name="Hallab A."/>
            <person name="Hartog M."/>
            <person name="Hua A."/>
            <person name="Humphray S.J."/>
            <person name="Jeong D.H."/>
            <person name="Jing Y."/>
            <person name="Jocker A."/>
            <person name="Kenton S.M."/>
            <person name="Kim D.J."/>
            <person name="Klee K."/>
            <person name="Lai H."/>
            <person name="Lang C."/>
            <person name="Lin S."/>
            <person name="Macmil S.L."/>
            <person name="Magdelenat G."/>
            <person name="Matthews L."/>
            <person name="McCorrison J."/>
            <person name="Monaghan E.L."/>
            <person name="Mun J.H."/>
            <person name="Najar F.Z."/>
            <person name="Nicholson C."/>
            <person name="Noirot C."/>
            <person name="O'Bleness M."/>
            <person name="Paule C.R."/>
            <person name="Poulain J."/>
            <person name="Prion F."/>
            <person name="Qin B."/>
            <person name="Qu C."/>
            <person name="Retzel E.F."/>
            <person name="Riddle C."/>
            <person name="Sallet E."/>
            <person name="Samain S."/>
            <person name="Samson N."/>
            <person name="Sanders I."/>
            <person name="Saurat O."/>
            <person name="Scarpelli C."/>
            <person name="Schiex T."/>
            <person name="Segurens B."/>
            <person name="Severin A.J."/>
            <person name="Sherrier D.J."/>
            <person name="Shi R."/>
            <person name="Sims S."/>
            <person name="Singer S.R."/>
            <person name="Sinharoy S."/>
            <person name="Sterck L."/>
            <person name="Viollet A."/>
            <person name="Wang B.B."/>
            <person name="Wang K."/>
            <person name="Wang M."/>
            <person name="Wang X."/>
            <person name="Warfsmann J."/>
            <person name="Weissenbach J."/>
            <person name="White D.D."/>
            <person name="White J.D."/>
            <person name="Wiley G.B."/>
            <person name="Wincker P."/>
            <person name="Xing Y."/>
            <person name="Yang L."/>
            <person name="Yao Z."/>
            <person name="Ying F."/>
            <person name="Zhai J."/>
            <person name="Zhou L."/>
            <person name="Zuber A."/>
            <person name="Denarie J."/>
            <person name="Dixon R.A."/>
            <person name="May G.D."/>
            <person name="Schwartz D.C."/>
            <person name="Rogers J."/>
            <person name="Quetier F."/>
            <person name="Town C.D."/>
            <person name="Roe B.A."/>
        </authorList>
    </citation>
    <scope>NUCLEOTIDE SEQUENCE [LARGE SCALE GENOMIC DNA]</scope>
    <source>
        <strain evidence="2">A17</strain>
        <strain evidence="3 4">cv. Jemalong A17</strain>
    </source>
</reference>